<dbReference type="EMBL" id="NAJO01000026">
    <property type="protein sequence ID" value="OQO02788.1"/>
    <property type="molecule type" value="Genomic_DNA"/>
</dbReference>
<feature type="compositionally biased region" description="Acidic residues" evidence="7">
    <location>
        <begin position="389"/>
        <end position="405"/>
    </location>
</feature>
<dbReference type="PANTHER" id="PTHR17039">
    <property type="entry name" value="U3 SMALL NUCLEOLAR RIBONUCLEOPROTEIN PROTEIN MPP10"/>
    <property type="match status" value="1"/>
</dbReference>
<dbReference type="PANTHER" id="PTHR17039:SF0">
    <property type="entry name" value="U3 SMALL NUCLEOLAR RIBONUCLEOPROTEIN PROTEIN MPP10"/>
    <property type="match status" value="1"/>
</dbReference>
<dbReference type="GO" id="GO:0032040">
    <property type="term" value="C:small-subunit processome"/>
    <property type="evidence" value="ECO:0007669"/>
    <property type="project" value="TreeGrafter"/>
</dbReference>
<organism evidence="8 9">
    <name type="scientific">Cryoendolithus antarcticus</name>
    <dbReference type="NCBI Taxonomy" id="1507870"/>
    <lineage>
        <taxon>Eukaryota</taxon>
        <taxon>Fungi</taxon>
        <taxon>Dikarya</taxon>
        <taxon>Ascomycota</taxon>
        <taxon>Pezizomycotina</taxon>
        <taxon>Dothideomycetes</taxon>
        <taxon>Dothideomycetidae</taxon>
        <taxon>Cladosporiales</taxon>
        <taxon>Cladosporiaceae</taxon>
        <taxon>Cryoendolithus</taxon>
    </lineage>
</organism>
<feature type="compositionally biased region" description="Acidic residues" evidence="7">
    <location>
        <begin position="474"/>
        <end position="490"/>
    </location>
</feature>
<feature type="region of interest" description="Disordered" evidence="7">
    <location>
        <begin position="705"/>
        <end position="810"/>
    </location>
</feature>
<dbReference type="STRING" id="1507870.A0A1V8SUW7"/>
<feature type="compositionally biased region" description="Acidic residues" evidence="7">
    <location>
        <begin position="370"/>
        <end position="380"/>
    </location>
</feature>
<feature type="compositionally biased region" description="Basic residues" evidence="7">
    <location>
        <begin position="736"/>
        <end position="749"/>
    </location>
</feature>
<keyword evidence="5" id="KW-0687">Ribonucleoprotein</keyword>
<feature type="compositionally biased region" description="Basic residues" evidence="7">
    <location>
        <begin position="426"/>
        <end position="436"/>
    </location>
</feature>
<dbReference type="InParanoid" id="A0A1V8SUW7"/>
<dbReference type="Gene3D" id="3.10.450.50">
    <property type="match status" value="1"/>
</dbReference>
<evidence type="ECO:0000256" key="5">
    <source>
        <dbReference type="ARBA" id="ARBA00023274"/>
    </source>
</evidence>
<evidence type="ECO:0000256" key="7">
    <source>
        <dbReference type="SAM" id="MobiDB-lite"/>
    </source>
</evidence>
<keyword evidence="2" id="KW-0690">Ribosome biogenesis</keyword>
<evidence type="ECO:0000256" key="3">
    <source>
        <dbReference type="ARBA" id="ARBA00022552"/>
    </source>
</evidence>
<accession>A0A1V8SUW7</accession>
<dbReference type="InterPro" id="IPR012173">
    <property type="entry name" value="Mpp10"/>
</dbReference>
<dbReference type="GO" id="GO:0034457">
    <property type="term" value="C:Mpp10 complex"/>
    <property type="evidence" value="ECO:0007669"/>
    <property type="project" value="InterPro"/>
</dbReference>
<dbReference type="InterPro" id="IPR032710">
    <property type="entry name" value="NTF2-like_dom_sf"/>
</dbReference>
<feature type="compositionally biased region" description="Acidic residues" evidence="7">
    <location>
        <begin position="337"/>
        <end position="347"/>
    </location>
</feature>
<dbReference type="Pfam" id="PF07366">
    <property type="entry name" value="SnoaL"/>
    <property type="match status" value="1"/>
</dbReference>
<evidence type="ECO:0000256" key="1">
    <source>
        <dbReference type="ARBA" id="ARBA00004604"/>
    </source>
</evidence>
<dbReference type="Proteomes" id="UP000192596">
    <property type="component" value="Unassembled WGS sequence"/>
</dbReference>
<dbReference type="FunCoup" id="A0A1V8SUW7">
    <property type="interactions" value="1732"/>
</dbReference>
<evidence type="ECO:0000313" key="8">
    <source>
        <dbReference type="EMBL" id="OQO02788.1"/>
    </source>
</evidence>
<comment type="similarity">
    <text evidence="6">Belongs to the MPP10 family.</text>
</comment>
<dbReference type="GO" id="GO:0005732">
    <property type="term" value="C:sno(s)RNA-containing ribonucleoprotein complex"/>
    <property type="evidence" value="ECO:0007669"/>
    <property type="project" value="InterPro"/>
</dbReference>
<dbReference type="GO" id="GO:0006364">
    <property type="term" value="P:rRNA processing"/>
    <property type="evidence" value="ECO:0007669"/>
    <property type="project" value="UniProtKB-KW"/>
</dbReference>
<evidence type="ECO:0000256" key="6">
    <source>
        <dbReference type="ARBA" id="ARBA00029455"/>
    </source>
</evidence>
<dbReference type="Pfam" id="PF04006">
    <property type="entry name" value="Mpp10"/>
    <property type="match status" value="1"/>
</dbReference>
<dbReference type="GO" id="GO:0030638">
    <property type="term" value="P:polyketide metabolic process"/>
    <property type="evidence" value="ECO:0007669"/>
    <property type="project" value="InterPro"/>
</dbReference>
<comment type="subcellular location">
    <subcellularLocation>
        <location evidence="1">Nucleus</location>
        <location evidence="1">Nucleolus</location>
    </subcellularLocation>
</comment>
<feature type="region of interest" description="Disordered" evidence="7">
    <location>
        <begin position="214"/>
        <end position="306"/>
    </location>
</feature>
<dbReference type="PIRSF" id="PIRSF017300">
    <property type="entry name" value="snoRNP_Mpp10"/>
    <property type="match status" value="1"/>
</dbReference>
<keyword evidence="3" id="KW-0698">rRNA processing</keyword>
<feature type="compositionally biased region" description="Basic and acidic residues" evidence="7">
    <location>
        <begin position="758"/>
        <end position="775"/>
    </location>
</feature>
<feature type="region of interest" description="Disordered" evidence="7">
    <location>
        <begin position="318"/>
        <end position="504"/>
    </location>
</feature>
<gene>
    <name evidence="8" type="ORF">B0A48_11070</name>
</gene>
<feature type="compositionally biased region" description="Acidic residues" evidence="7">
    <location>
        <begin position="262"/>
        <end position="300"/>
    </location>
</feature>
<dbReference type="SUPFAM" id="SSF54427">
    <property type="entry name" value="NTF2-like"/>
    <property type="match status" value="1"/>
</dbReference>
<dbReference type="AlphaFoldDB" id="A0A1V8SUW7"/>
<reference evidence="9" key="1">
    <citation type="submission" date="2017-03" db="EMBL/GenBank/DDBJ databases">
        <title>Genomes of endolithic fungi from Antarctica.</title>
        <authorList>
            <person name="Coleine C."/>
            <person name="Masonjones S."/>
            <person name="Stajich J.E."/>
        </authorList>
    </citation>
    <scope>NUCLEOTIDE SEQUENCE [LARGE SCALE GENOMIC DNA]</scope>
    <source>
        <strain evidence="9">CCFEE 5527</strain>
    </source>
</reference>
<keyword evidence="9" id="KW-1185">Reference proteome</keyword>
<name>A0A1V8SUW7_9PEZI</name>
<proteinExistence type="inferred from homology"/>
<evidence type="ECO:0000256" key="2">
    <source>
        <dbReference type="ARBA" id="ARBA00022517"/>
    </source>
</evidence>
<comment type="caution">
    <text evidence="8">The sequence shown here is derived from an EMBL/GenBank/DDBJ whole genome shotgun (WGS) entry which is preliminary data.</text>
</comment>
<feature type="compositionally biased region" description="Basic and acidic residues" evidence="7">
    <location>
        <begin position="783"/>
        <end position="799"/>
    </location>
</feature>
<feature type="compositionally biased region" description="Acidic residues" evidence="7">
    <location>
        <begin position="228"/>
        <end position="255"/>
    </location>
</feature>
<dbReference type="OrthoDB" id="445326at2759"/>
<evidence type="ECO:0000256" key="4">
    <source>
        <dbReference type="ARBA" id="ARBA00023242"/>
    </source>
</evidence>
<evidence type="ECO:0000313" key="9">
    <source>
        <dbReference type="Proteomes" id="UP000192596"/>
    </source>
</evidence>
<keyword evidence="4" id="KW-0539">Nucleus</keyword>
<dbReference type="InterPro" id="IPR009959">
    <property type="entry name" value="Cyclase_SnoaL-like"/>
</dbReference>
<protein>
    <submittedName>
        <fullName evidence="8">Uncharacterized protein</fullName>
    </submittedName>
</protein>
<sequence>MASTDIAAANVAQMHRFVTEVQQNGNFDLIDQLTHKDFVDHTAAQGQSPNIDGVHFIMRYIHSNIKDLKIEIVHCLSDGNVVATTKYLRGTQVGDLMGKPATNGPIELRIMDFMTVVDGQFKDHWATPTLPLHTDILAYLKDVLDPIASDVSVTQQQRLQEARKKRKRGQNAPDENVLQLKQVHVAGFGVEQVWEQARRVLDATRKEVELGLLEADARQDTQQGVSGSEEEDESILGEEGVDWELDGEDVDEDVQYDGTSDVMDEDLDTDGEIAQDALDEDMELDSEDLDDRPNEPPEELVTDKFGLNDGFFSIDNFNKQSEFLEQQDARGENDGAASDEEDVDWDADPYLAGGADGENGETTGAAMGVVEDDDDDDEADAGGFGDPDAPSEDEEDELEAGDMDDMGGMGNTNNIMYKDFFAPPAQKKRPNKKGRPNPHNFPAKTAVTASDAAEMDEDAEETERNMAAVHRELFEDEESGEEEEENELDPGDPKSRKSAHERRRAAIAEEIRKLEAANVAKRDWTLSGEARAADRPMNSLLEEDLDFERAGKPVPVITAEVSESIEELIRRRILAQDFQDIIRRRPNDLATGKGRRGKLDFELDDSKSKKGLAEEYEEEHLRQTDPTYVDAKDEKLAKEHKEIEAMWRDISSKLDSLSSWHFRPKQPTAQIDIRVDAPTITMEDARPSAGGDVAGASQLAPQEIYKAGEAANSNNAEVVGKSGLPSGREELSREDRKRRRRREKERIRKAGGNEPAESESKGAKEKRDVVSDLKKGGVKVIGKKGEMKDVQGKAIKDAETGAQGGSRFKL</sequence>